<comment type="caution">
    <text evidence="5">The sequence shown here is derived from an EMBL/GenBank/DDBJ whole genome shotgun (WGS) entry which is preliminary data.</text>
</comment>
<dbReference type="Pfam" id="PF24479">
    <property type="entry name" value="PSI_PlexinA-B"/>
    <property type="match status" value="3"/>
</dbReference>
<reference evidence="5" key="1">
    <citation type="submission" date="2021-04" db="EMBL/GenBank/DDBJ databases">
        <authorList>
            <person name="Tunstrom K."/>
        </authorList>
    </citation>
    <scope>NUCLEOTIDE SEQUENCE</scope>
</reference>
<dbReference type="InterPro" id="IPR031148">
    <property type="entry name" value="Plexin"/>
</dbReference>
<dbReference type="Pfam" id="PF01437">
    <property type="entry name" value="PSI"/>
    <property type="match status" value="3"/>
</dbReference>
<keyword evidence="2" id="KW-0472">Membrane</keyword>
<evidence type="ECO:0000259" key="4">
    <source>
        <dbReference type="SMART" id="SM00423"/>
    </source>
</evidence>
<dbReference type="InterPro" id="IPR002165">
    <property type="entry name" value="Plexin_repeat"/>
</dbReference>
<evidence type="ECO:0000313" key="5">
    <source>
        <dbReference type="EMBL" id="CAG5023417.1"/>
    </source>
</evidence>
<keyword evidence="3" id="KW-0325">Glycoprotein</keyword>
<dbReference type="SMART" id="SM00423">
    <property type="entry name" value="PSI"/>
    <property type="match status" value="7"/>
</dbReference>
<evidence type="ECO:0000256" key="3">
    <source>
        <dbReference type="ARBA" id="ARBA00023180"/>
    </source>
</evidence>
<name>A0A8S3XJC8_PARAO</name>
<dbReference type="Pfam" id="PF18020">
    <property type="entry name" value="TIG_2"/>
    <property type="match status" value="3"/>
</dbReference>
<gene>
    <name evidence="5" type="ORF">PAPOLLO_LOCUS17956</name>
</gene>
<dbReference type="GO" id="GO:0002116">
    <property type="term" value="C:semaphorin receptor complex"/>
    <property type="evidence" value="ECO:0007669"/>
    <property type="project" value="TreeGrafter"/>
</dbReference>
<dbReference type="GO" id="GO:0030334">
    <property type="term" value="P:regulation of cell migration"/>
    <property type="evidence" value="ECO:0007669"/>
    <property type="project" value="TreeGrafter"/>
</dbReference>
<dbReference type="FunFam" id="2.60.40.10:FF:001407">
    <property type="entry name" value="Plexin A, isoform B"/>
    <property type="match status" value="3"/>
</dbReference>
<keyword evidence="6" id="KW-1185">Reference proteome</keyword>
<organism evidence="5 6">
    <name type="scientific">Parnassius apollo</name>
    <name type="common">Apollo butterfly</name>
    <name type="synonym">Papilio apollo</name>
    <dbReference type="NCBI Taxonomy" id="110799"/>
    <lineage>
        <taxon>Eukaryota</taxon>
        <taxon>Metazoa</taxon>
        <taxon>Ecdysozoa</taxon>
        <taxon>Arthropoda</taxon>
        <taxon>Hexapoda</taxon>
        <taxon>Insecta</taxon>
        <taxon>Pterygota</taxon>
        <taxon>Neoptera</taxon>
        <taxon>Endopterygota</taxon>
        <taxon>Lepidoptera</taxon>
        <taxon>Glossata</taxon>
        <taxon>Ditrysia</taxon>
        <taxon>Papilionoidea</taxon>
        <taxon>Papilionidae</taxon>
        <taxon>Parnassiinae</taxon>
        <taxon>Parnassini</taxon>
        <taxon>Parnassius</taxon>
        <taxon>Parnassius</taxon>
    </lineage>
</organism>
<feature type="domain" description="PSI" evidence="4">
    <location>
        <begin position="683"/>
        <end position="718"/>
    </location>
</feature>
<dbReference type="AlphaFoldDB" id="A0A8S3XJC8"/>
<protein>
    <submittedName>
        <fullName evidence="5">(apollo) hypothetical protein</fullName>
    </submittedName>
</protein>
<comment type="subcellular location">
    <subcellularLocation>
        <location evidence="1">Membrane</location>
    </subcellularLocation>
</comment>
<feature type="domain" description="PSI" evidence="4">
    <location>
        <begin position="561"/>
        <end position="610"/>
    </location>
</feature>
<sequence>MADDCGICLALPEKFGCGWCQGSDRCEVQEQCGAPSVWSNRIQSCPNPEIHSFRPQLGPWDGRTNITLGRNISDIYNYTTPRTDTLSSIPDGQYNFTAELPVRTTQVTDFVTKNFTSFDCNTYSSCTQCVSSFFPCDWCIDGNRCTHDTAENCRNDILVTGVSRMGPSYRSGPGFCPTINSTSDGTNEILVPSGVKKAIKVKVHIIGQFIVQTRFVCQFNIEGRVTHVNAQLLADTIYCEPVEFTYTSHAPNITASFAVIWGGSKPLDNPNNTHILIYRCSDMADDCGICLALPEKFGCGWCQGSDRCEVQEQCGAPSVWSNRIQSCPNPEIHSFRPQLGPWDGRTNITLGRNISDIYNYTTPRTDTLSSIPDGQYNFTAKLPVRTTQVTDFITKNFTSFDCNTYSSCTQCVSSFFPCDWCIDGNRCTHDTAENCRNDILVTGVSRMGPSYRSGPGFCPTINSTSDGTNEILVPSGVKKAIKVKVHIIGQFIVQTRFVCQFNIEGCVTHVNAQLLADTIYCEPVEFTYTSHAPNITASFAVIWGGSKPLDNPNNTHILIYRCSDMADDCGICLALPEKFGCGWCQGSDRCEVQEQCGAPSVWSNRIQSCPNPEIHSFRPQLGPWDGRTNITLGRNMSDIYNYTTTRTDTLSSIPDGQYNFTAKLPVRTTQVTDFVTKNFTSFDCNTYSSCTQCVSSFFPCDWCIDGNRCTHDTAENCRNDILVTGVSRMVPSYRSGPGFCPTINSTSDGTNEILVPFGVKKAIKVKVHIIGQFIVQTRFVCQFNIEGRVIHVNAQLLADTIYCEPVEFTYTSRAPNITASFDVIWGGSKPLDNPNNTHILIYRCSDMADDSGTCLALPEKFGCGWCQGTDLCEVQEQCGAPSVWIFHLKRVTLS</sequence>
<dbReference type="PANTHER" id="PTHR22625">
    <property type="entry name" value="PLEXIN"/>
    <property type="match status" value="1"/>
</dbReference>
<evidence type="ECO:0000313" key="6">
    <source>
        <dbReference type="Proteomes" id="UP000691718"/>
    </source>
</evidence>
<dbReference type="Proteomes" id="UP000691718">
    <property type="component" value="Unassembled WGS sequence"/>
</dbReference>
<proteinExistence type="predicted"/>
<dbReference type="InterPro" id="IPR041362">
    <property type="entry name" value="TIG2_plexin"/>
</dbReference>
<dbReference type="GO" id="GO:0017154">
    <property type="term" value="F:semaphorin receptor activity"/>
    <property type="evidence" value="ECO:0007669"/>
    <property type="project" value="InterPro"/>
</dbReference>
<evidence type="ECO:0000256" key="1">
    <source>
        <dbReference type="ARBA" id="ARBA00004370"/>
    </source>
</evidence>
<feature type="domain" description="PSI" evidence="4">
    <location>
        <begin position="119"/>
        <end position="154"/>
    </location>
</feature>
<feature type="domain" description="PSI" evidence="4">
    <location>
        <begin position="279"/>
        <end position="328"/>
    </location>
</feature>
<feature type="domain" description="PSI" evidence="4">
    <location>
        <begin position="843"/>
        <end position="893"/>
    </location>
</feature>
<feature type="domain" description="PSI" evidence="4">
    <location>
        <begin position="401"/>
        <end position="436"/>
    </location>
</feature>
<dbReference type="GO" id="GO:0005886">
    <property type="term" value="C:plasma membrane"/>
    <property type="evidence" value="ECO:0007669"/>
    <property type="project" value="TreeGrafter"/>
</dbReference>
<feature type="domain" description="PSI" evidence="4">
    <location>
        <begin position="1"/>
        <end position="46"/>
    </location>
</feature>
<dbReference type="InterPro" id="IPR016201">
    <property type="entry name" value="PSI"/>
</dbReference>
<dbReference type="PANTHER" id="PTHR22625:SF70">
    <property type="entry name" value="PLEXIN A, ISOFORM A"/>
    <property type="match status" value="1"/>
</dbReference>
<dbReference type="OrthoDB" id="7353484at2759"/>
<dbReference type="EMBL" id="CAJQZP010001153">
    <property type="protein sequence ID" value="CAG5023417.1"/>
    <property type="molecule type" value="Genomic_DNA"/>
</dbReference>
<evidence type="ECO:0000256" key="2">
    <source>
        <dbReference type="ARBA" id="ARBA00023136"/>
    </source>
</evidence>
<accession>A0A8S3XJC8</accession>